<dbReference type="AlphaFoldDB" id="A0A1G2B8P3"/>
<keyword evidence="1" id="KW-0175">Coiled coil</keyword>
<accession>A0A1G2B8P3</accession>
<name>A0A1G2B8P3_9BACT</name>
<gene>
    <name evidence="2" type="ORF">A3F54_05790</name>
</gene>
<protein>
    <submittedName>
        <fullName evidence="2">Uncharacterized protein</fullName>
    </submittedName>
</protein>
<proteinExistence type="predicted"/>
<dbReference type="STRING" id="1798542.A3F54_05790"/>
<organism evidence="2 3">
    <name type="scientific">Candidatus Kerfeldbacteria bacterium RIFCSPHIGHO2_12_FULL_48_17</name>
    <dbReference type="NCBI Taxonomy" id="1798542"/>
    <lineage>
        <taxon>Bacteria</taxon>
        <taxon>Candidatus Kerfeldiibacteriota</taxon>
    </lineage>
</organism>
<dbReference type="Proteomes" id="UP000176952">
    <property type="component" value="Unassembled WGS sequence"/>
</dbReference>
<evidence type="ECO:0000256" key="1">
    <source>
        <dbReference type="SAM" id="Coils"/>
    </source>
</evidence>
<comment type="caution">
    <text evidence="2">The sequence shown here is derived from an EMBL/GenBank/DDBJ whole genome shotgun (WGS) entry which is preliminary data.</text>
</comment>
<reference evidence="2 3" key="1">
    <citation type="journal article" date="2016" name="Nat. Commun.">
        <title>Thousands of microbial genomes shed light on interconnected biogeochemical processes in an aquifer system.</title>
        <authorList>
            <person name="Anantharaman K."/>
            <person name="Brown C.T."/>
            <person name="Hug L.A."/>
            <person name="Sharon I."/>
            <person name="Castelle C.J."/>
            <person name="Probst A.J."/>
            <person name="Thomas B.C."/>
            <person name="Singh A."/>
            <person name="Wilkins M.J."/>
            <person name="Karaoz U."/>
            <person name="Brodie E.L."/>
            <person name="Williams K.H."/>
            <person name="Hubbard S.S."/>
            <person name="Banfield J.F."/>
        </authorList>
    </citation>
    <scope>NUCLEOTIDE SEQUENCE [LARGE SCALE GENOMIC DNA]</scope>
</reference>
<feature type="coiled-coil region" evidence="1">
    <location>
        <begin position="3"/>
        <end position="61"/>
    </location>
</feature>
<evidence type="ECO:0000313" key="2">
    <source>
        <dbReference type="EMBL" id="OGY84587.1"/>
    </source>
</evidence>
<evidence type="ECO:0000313" key="3">
    <source>
        <dbReference type="Proteomes" id="UP000176952"/>
    </source>
</evidence>
<dbReference type="EMBL" id="MHKD01000013">
    <property type="protein sequence ID" value="OGY84587.1"/>
    <property type="molecule type" value="Genomic_DNA"/>
</dbReference>
<sequence length="74" mass="8821">MNKKELRNQLISLEIQLADVYEVFQTKGEGMQTEEKYHSFLQKCDEIKKNIRVTIEALQENKDLDEYKKVKESL</sequence>